<feature type="transmembrane region" description="Helical" evidence="6">
    <location>
        <begin position="117"/>
        <end position="145"/>
    </location>
</feature>
<keyword evidence="4 6" id="KW-0472">Membrane</keyword>
<sequence>RNDIDTLATPEERRRQAFLLRMRRLQEKKKGEPPPPSEPSPPTDIPLDTLAVVTAHQKHFLELLYARIDVIKNLPMISVALRTSQPAHVVMVGAMLLLSSSLLQLSTAPTHSTLISLAYMASFSIHFGNQFWMTFVSGLALYFNLPRHDFGAVQKILFPKYFSINSVLSLVTLLSFSKLHHLTSMKSPEIIQVAALSVCFLLELTIRLYVVPSVIWLITKKTKLELAAGVGQEVGHFQPGPLQGCPYYQRLHLRFRRLHLVVAIGNIAAMACTSLHLYYIAHHWVCTDISPLQR</sequence>
<feature type="transmembrane region" description="Helical" evidence="6">
    <location>
        <begin position="190"/>
        <end position="218"/>
    </location>
</feature>
<dbReference type="InterPro" id="IPR025423">
    <property type="entry name" value="TMEM205-like"/>
</dbReference>
<evidence type="ECO:0000256" key="2">
    <source>
        <dbReference type="ARBA" id="ARBA00022692"/>
    </source>
</evidence>
<dbReference type="AlphaFoldDB" id="A0A1B6KTK6"/>
<evidence type="ECO:0000256" key="6">
    <source>
        <dbReference type="SAM" id="Phobius"/>
    </source>
</evidence>
<feature type="transmembrane region" description="Helical" evidence="6">
    <location>
        <begin position="258"/>
        <end position="281"/>
    </location>
</feature>
<dbReference type="EMBL" id="GEBQ01025236">
    <property type="protein sequence ID" value="JAT14741.1"/>
    <property type="molecule type" value="Transcribed_RNA"/>
</dbReference>
<evidence type="ECO:0000313" key="8">
    <source>
        <dbReference type="EMBL" id="JAT14741.1"/>
    </source>
</evidence>
<feature type="region of interest" description="Disordered" evidence="5">
    <location>
        <begin position="24"/>
        <end position="46"/>
    </location>
</feature>
<feature type="transmembrane region" description="Helical" evidence="6">
    <location>
        <begin position="157"/>
        <end position="178"/>
    </location>
</feature>
<feature type="domain" description="TMEM205-like" evidence="7">
    <location>
        <begin position="122"/>
        <end position="213"/>
    </location>
</feature>
<dbReference type="InterPro" id="IPR053009">
    <property type="entry name" value="Xanthocillin_Biosynth-Assoc"/>
</dbReference>
<comment type="subcellular location">
    <subcellularLocation>
        <location evidence="1">Membrane</location>
    </subcellularLocation>
</comment>
<evidence type="ECO:0000256" key="1">
    <source>
        <dbReference type="ARBA" id="ARBA00004370"/>
    </source>
</evidence>
<protein>
    <recommendedName>
        <fullName evidence="7">TMEM205-like domain-containing protein</fullName>
    </recommendedName>
</protein>
<organism evidence="8">
    <name type="scientific">Graphocephala atropunctata</name>
    <dbReference type="NCBI Taxonomy" id="36148"/>
    <lineage>
        <taxon>Eukaryota</taxon>
        <taxon>Metazoa</taxon>
        <taxon>Ecdysozoa</taxon>
        <taxon>Arthropoda</taxon>
        <taxon>Hexapoda</taxon>
        <taxon>Insecta</taxon>
        <taxon>Pterygota</taxon>
        <taxon>Neoptera</taxon>
        <taxon>Paraneoptera</taxon>
        <taxon>Hemiptera</taxon>
        <taxon>Auchenorrhyncha</taxon>
        <taxon>Membracoidea</taxon>
        <taxon>Cicadellidae</taxon>
        <taxon>Cicadellinae</taxon>
        <taxon>Cicadellini</taxon>
        <taxon>Graphocephala</taxon>
    </lineage>
</organism>
<name>A0A1B6KTK6_9HEMI</name>
<proteinExistence type="predicted"/>
<feature type="non-terminal residue" evidence="8">
    <location>
        <position position="1"/>
    </location>
</feature>
<accession>A0A1B6KTK6</accession>
<evidence type="ECO:0000256" key="5">
    <source>
        <dbReference type="SAM" id="MobiDB-lite"/>
    </source>
</evidence>
<dbReference type="GO" id="GO:0016020">
    <property type="term" value="C:membrane"/>
    <property type="evidence" value="ECO:0007669"/>
    <property type="project" value="UniProtKB-SubCell"/>
</dbReference>
<feature type="compositionally biased region" description="Pro residues" evidence="5">
    <location>
        <begin position="33"/>
        <end position="44"/>
    </location>
</feature>
<reference evidence="8" key="1">
    <citation type="submission" date="2015-11" db="EMBL/GenBank/DDBJ databases">
        <title>De novo transcriptome assembly of four potential Pierce s Disease insect vectors from Arizona vineyards.</title>
        <authorList>
            <person name="Tassone E.E."/>
        </authorList>
    </citation>
    <scope>NUCLEOTIDE SEQUENCE</scope>
</reference>
<dbReference type="Pfam" id="PF13664">
    <property type="entry name" value="DUF4149"/>
    <property type="match status" value="1"/>
</dbReference>
<evidence type="ECO:0000256" key="3">
    <source>
        <dbReference type="ARBA" id="ARBA00022989"/>
    </source>
</evidence>
<evidence type="ECO:0000259" key="7">
    <source>
        <dbReference type="Pfam" id="PF13664"/>
    </source>
</evidence>
<evidence type="ECO:0000256" key="4">
    <source>
        <dbReference type="ARBA" id="ARBA00023136"/>
    </source>
</evidence>
<dbReference type="PANTHER" id="PTHR23241">
    <property type="entry name" value="LATE EMBRYOGENESIS ABUNDANT PLANTS LEA-RELATED"/>
    <property type="match status" value="1"/>
</dbReference>
<keyword evidence="2 6" id="KW-0812">Transmembrane</keyword>
<keyword evidence="3 6" id="KW-1133">Transmembrane helix</keyword>
<feature type="transmembrane region" description="Helical" evidence="6">
    <location>
        <begin position="86"/>
        <end position="105"/>
    </location>
</feature>
<gene>
    <name evidence="8" type="ORF">g.3108</name>
</gene>
<dbReference type="PANTHER" id="PTHR23241:SF102">
    <property type="entry name" value="LD23009P"/>
    <property type="match status" value="1"/>
</dbReference>